<dbReference type="SUPFAM" id="SSF52151">
    <property type="entry name" value="FabD/lysophospholipase-like"/>
    <property type="match status" value="1"/>
</dbReference>
<feature type="active site" evidence="5">
    <location>
        <position position="201"/>
    </location>
</feature>
<dbReference type="EMBL" id="CP016020">
    <property type="protein sequence ID" value="APH05290.1"/>
    <property type="molecule type" value="Genomic_DNA"/>
</dbReference>
<dbReference type="InterPro" id="IPR001227">
    <property type="entry name" value="Ac_transferase_dom_sf"/>
</dbReference>
<dbReference type="STRING" id="1547283.A9C19_11275"/>
<evidence type="ECO:0000256" key="5">
    <source>
        <dbReference type="PIRSR" id="PIRSR000446-1"/>
    </source>
</evidence>
<protein>
    <recommendedName>
        <fullName evidence="4">Malonyl CoA-acyl carrier protein transacylase</fullName>
        <ecNumber evidence="4">2.3.1.39</ecNumber>
    </recommendedName>
</protein>
<dbReference type="InterPro" id="IPR024925">
    <property type="entry name" value="Malonyl_CoA-ACP_transAc"/>
</dbReference>
<evidence type="ECO:0000256" key="4">
    <source>
        <dbReference type="PIRNR" id="PIRNR000446"/>
    </source>
</evidence>
<feature type="domain" description="Malonyl-CoA:ACP transacylase (MAT)" evidence="6">
    <location>
        <begin position="7"/>
        <end position="314"/>
    </location>
</feature>
<comment type="similarity">
    <text evidence="4">Belongs to the fabD family.</text>
</comment>
<dbReference type="Proteomes" id="UP000181936">
    <property type="component" value="Chromosome"/>
</dbReference>
<dbReference type="GO" id="GO:0006633">
    <property type="term" value="P:fatty acid biosynthetic process"/>
    <property type="evidence" value="ECO:0007669"/>
    <property type="project" value="TreeGrafter"/>
</dbReference>
<feature type="active site" evidence="5">
    <location>
        <position position="91"/>
    </location>
</feature>
<dbReference type="PIRSF" id="PIRSF000446">
    <property type="entry name" value="Mct"/>
    <property type="match status" value="1"/>
</dbReference>
<dbReference type="GO" id="GO:0005829">
    <property type="term" value="C:cytosol"/>
    <property type="evidence" value="ECO:0007669"/>
    <property type="project" value="TreeGrafter"/>
</dbReference>
<evidence type="ECO:0000313" key="7">
    <source>
        <dbReference type="EMBL" id="APH05290.1"/>
    </source>
</evidence>
<evidence type="ECO:0000256" key="3">
    <source>
        <dbReference type="ARBA" id="ARBA00048462"/>
    </source>
</evidence>
<evidence type="ECO:0000256" key="2">
    <source>
        <dbReference type="ARBA" id="ARBA00023315"/>
    </source>
</evidence>
<dbReference type="SMART" id="SM00827">
    <property type="entry name" value="PKS_AT"/>
    <property type="match status" value="1"/>
</dbReference>
<comment type="catalytic activity">
    <reaction evidence="3 4">
        <text>holo-[ACP] + malonyl-CoA = malonyl-[ACP] + CoA</text>
        <dbReference type="Rhea" id="RHEA:41792"/>
        <dbReference type="Rhea" id="RHEA-COMP:9623"/>
        <dbReference type="Rhea" id="RHEA-COMP:9685"/>
        <dbReference type="ChEBI" id="CHEBI:57287"/>
        <dbReference type="ChEBI" id="CHEBI:57384"/>
        <dbReference type="ChEBI" id="CHEBI:64479"/>
        <dbReference type="ChEBI" id="CHEBI:78449"/>
        <dbReference type="EC" id="2.3.1.39"/>
    </reaction>
</comment>
<dbReference type="InterPro" id="IPR016035">
    <property type="entry name" value="Acyl_Trfase/lysoPLipase"/>
</dbReference>
<keyword evidence="8" id="KW-1185">Reference proteome</keyword>
<keyword evidence="2 4" id="KW-0012">Acyltransferase</keyword>
<keyword evidence="1 4" id="KW-0808">Transferase</keyword>
<dbReference type="FunFam" id="3.30.70.250:FF:000001">
    <property type="entry name" value="Malonyl CoA-acyl carrier protein transacylase"/>
    <property type="match status" value="1"/>
</dbReference>
<dbReference type="InterPro" id="IPR050858">
    <property type="entry name" value="Mal-CoA-ACP_Trans/PKS_FabD"/>
</dbReference>
<evidence type="ECO:0000313" key="8">
    <source>
        <dbReference type="Proteomes" id="UP000181936"/>
    </source>
</evidence>
<dbReference type="SUPFAM" id="SSF55048">
    <property type="entry name" value="Probable ACP-binding domain of malonyl-CoA ACP transacylase"/>
    <property type="match status" value="1"/>
</dbReference>
<evidence type="ECO:0000256" key="1">
    <source>
        <dbReference type="ARBA" id="ARBA00022679"/>
    </source>
</evidence>
<organism evidence="7 8">
    <name type="scientific">Bacillus weihaiensis</name>
    <dbReference type="NCBI Taxonomy" id="1547283"/>
    <lineage>
        <taxon>Bacteria</taxon>
        <taxon>Bacillati</taxon>
        <taxon>Bacillota</taxon>
        <taxon>Bacilli</taxon>
        <taxon>Bacillales</taxon>
        <taxon>Bacillaceae</taxon>
        <taxon>Bacillus</taxon>
    </lineage>
</organism>
<dbReference type="RefSeq" id="WP_072580082.1">
    <property type="nucleotide sequence ID" value="NZ_CP016020.1"/>
</dbReference>
<dbReference type="Gene3D" id="3.30.70.250">
    <property type="entry name" value="Malonyl-CoA ACP transacylase, ACP-binding"/>
    <property type="match status" value="1"/>
</dbReference>
<dbReference type="PANTHER" id="PTHR42681">
    <property type="entry name" value="MALONYL-COA-ACYL CARRIER PROTEIN TRANSACYLASE, MITOCHONDRIAL"/>
    <property type="match status" value="1"/>
</dbReference>
<name>A0A1L3MSM5_9BACI</name>
<evidence type="ECO:0000259" key="6">
    <source>
        <dbReference type="SMART" id="SM00827"/>
    </source>
</evidence>
<dbReference type="EC" id="2.3.1.39" evidence="4"/>
<accession>A0A1L3MSM5</accession>
<dbReference type="InterPro" id="IPR014043">
    <property type="entry name" value="Acyl_transferase_dom"/>
</dbReference>
<dbReference type="PANTHER" id="PTHR42681:SF1">
    <property type="entry name" value="MALONYL-COA-ACYL CARRIER PROTEIN TRANSACYLASE, MITOCHONDRIAL"/>
    <property type="match status" value="1"/>
</dbReference>
<dbReference type="InterPro" id="IPR004410">
    <property type="entry name" value="Malonyl_CoA-ACP_transAc_FabD"/>
</dbReference>
<dbReference type="OrthoDB" id="9805460at2"/>
<dbReference type="Pfam" id="PF00698">
    <property type="entry name" value="Acyl_transf_1"/>
    <property type="match status" value="1"/>
</dbReference>
<dbReference type="InterPro" id="IPR016036">
    <property type="entry name" value="Malonyl_transacylase_ACP-bd"/>
</dbReference>
<dbReference type="GO" id="GO:0004314">
    <property type="term" value="F:[acyl-carrier-protein] S-malonyltransferase activity"/>
    <property type="evidence" value="ECO:0007669"/>
    <property type="project" value="UniProtKB-EC"/>
</dbReference>
<dbReference type="KEGG" id="bwh:A9C19_11275"/>
<reference evidence="7 8" key="1">
    <citation type="journal article" date="2016" name="Sci. Rep.">
        <title>Complete genome sequence and transcriptomic analysis of a novel marine strain Bacillus weihaiensis reveals the mechanism of brown algae degradation.</title>
        <authorList>
            <person name="Zhu Y."/>
            <person name="Chen P."/>
            <person name="Bao Y."/>
            <person name="Men Y."/>
            <person name="Zeng Y."/>
            <person name="Yang J."/>
            <person name="Sun J."/>
            <person name="Sun Y."/>
        </authorList>
    </citation>
    <scope>NUCLEOTIDE SEQUENCE [LARGE SCALE GENOMIC DNA]</scope>
    <source>
        <strain evidence="7 8">Alg07</strain>
    </source>
</reference>
<gene>
    <name evidence="7" type="ORF">A9C19_11275</name>
</gene>
<dbReference type="Gene3D" id="3.40.366.10">
    <property type="entry name" value="Malonyl-Coenzyme A Acyl Carrier Protein, domain 2"/>
    <property type="match status" value="1"/>
</dbReference>
<dbReference type="NCBIfam" id="TIGR00128">
    <property type="entry name" value="fabD"/>
    <property type="match status" value="1"/>
</dbReference>
<dbReference type="AlphaFoldDB" id="A0A1L3MSM5"/>
<proteinExistence type="inferred from homology"/>
<sequence>MSKIAFLFPGQGSQAVGMGKDFYDNIQESKTVFTNADQRLNSKLTELIFDGPQDTLTLTYNAQPALLTTSIAILEHLKHYSIKPDYVAGHSLGEYTALVAAGVLRFEDAVFAVKKRGEFMDEAVPAGQGAMAAILGMNSIDLEDITSNITNDGHPVQLANLNCPGQIVISGTAEGVEKASVLAKEKGAKRAIPLVVSGPFHSELMKPAASQLNNILSELSFHKANTPVVANVTAKAVLDEQEIKQLLVEQLYSPVRWEESVKTMLDSDVTTFVEIGPGKVLTGLVKKIDRSAKVYNIFDLDSMKDVVEKLKGEPTC</sequence>